<evidence type="ECO:0000313" key="2">
    <source>
        <dbReference type="Proteomes" id="UP000886998"/>
    </source>
</evidence>
<gene>
    <name evidence="1" type="ORF">TNIN_365121</name>
</gene>
<reference evidence="1" key="1">
    <citation type="submission" date="2020-08" db="EMBL/GenBank/DDBJ databases">
        <title>Multicomponent nature underlies the extraordinary mechanical properties of spider dragline silk.</title>
        <authorList>
            <person name="Kono N."/>
            <person name="Nakamura H."/>
            <person name="Mori M."/>
            <person name="Yoshida Y."/>
            <person name="Ohtoshi R."/>
            <person name="Malay A.D."/>
            <person name="Moran D.A.P."/>
            <person name="Tomita M."/>
            <person name="Numata K."/>
            <person name="Arakawa K."/>
        </authorList>
    </citation>
    <scope>NUCLEOTIDE SEQUENCE</scope>
</reference>
<organism evidence="1 2">
    <name type="scientific">Trichonephila inaurata madagascariensis</name>
    <dbReference type="NCBI Taxonomy" id="2747483"/>
    <lineage>
        <taxon>Eukaryota</taxon>
        <taxon>Metazoa</taxon>
        <taxon>Ecdysozoa</taxon>
        <taxon>Arthropoda</taxon>
        <taxon>Chelicerata</taxon>
        <taxon>Arachnida</taxon>
        <taxon>Araneae</taxon>
        <taxon>Araneomorphae</taxon>
        <taxon>Entelegynae</taxon>
        <taxon>Araneoidea</taxon>
        <taxon>Nephilidae</taxon>
        <taxon>Trichonephila</taxon>
        <taxon>Trichonephila inaurata</taxon>
    </lineage>
</organism>
<dbReference type="EMBL" id="BMAV01014790">
    <property type="protein sequence ID" value="GFY63465.1"/>
    <property type="molecule type" value="Genomic_DNA"/>
</dbReference>
<proteinExistence type="predicted"/>
<evidence type="ECO:0000313" key="1">
    <source>
        <dbReference type="EMBL" id="GFY63465.1"/>
    </source>
</evidence>
<sequence>MYPDIFNLPCGQVLKVLQIGYGFLPKQEYTPYLLKRFLFEWVLFLLWMQWKERKKDRLQMKQRTNRFLLFKDRNFNSGSLGHFLIERRGVKRISSSDILLSQKRT</sequence>
<comment type="caution">
    <text evidence="1">The sequence shown here is derived from an EMBL/GenBank/DDBJ whole genome shotgun (WGS) entry which is preliminary data.</text>
</comment>
<dbReference type="AlphaFoldDB" id="A0A8X6Y304"/>
<dbReference type="Proteomes" id="UP000886998">
    <property type="component" value="Unassembled WGS sequence"/>
</dbReference>
<name>A0A8X6Y304_9ARAC</name>
<protein>
    <submittedName>
        <fullName evidence="1">Uncharacterized protein</fullName>
    </submittedName>
</protein>
<keyword evidence="2" id="KW-1185">Reference proteome</keyword>
<accession>A0A8X6Y304</accession>